<proteinExistence type="inferred from homology"/>
<organism evidence="9 10">
    <name type="scientific">Mucor lusitanicus CBS 277.49</name>
    <dbReference type="NCBI Taxonomy" id="747725"/>
    <lineage>
        <taxon>Eukaryota</taxon>
        <taxon>Fungi</taxon>
        <taxon>Fungi incertae sedis</taxon>
        <taxon>Mucoromycota</taxon>
        <taxon>Mucoromycotina</taxon>
        <taxon>Mucoromycetes</taxon>
        <taxon>Mucorales</taxon>
        <taxon>Mucorineae</taxon>
        <taxon>Mucoraceae</taxon>
        <taxon>Mucor</taxon>
    </lineage>
</organism>
<dbReference type="STRING" id="747725.A0A168HAK5"/>
<keyword evidence="5" id="KW-0539">Nucleus</keyword>
<dbReference type="InterPro" id="IPR009072">
    <property type="entry name" value="Histone-fold"/>
</dbReference>
<feature type="non-terminal residue" evidence="9">
    <location>
        <position position="1"/>
    </location>
</feature>
<dbReference type="GO" id="GO:0000124">
    <property type="term" value="C:SAGA complex"/>
    <property type="evidence" value="ECO:0007669"/>
    <property type="project" value="InterPro"/>
</dbReference>
<evidence type="ECO:0000256" key="2">
    <source>
        <dbReference type="ARBA" id="ARBA00007530"/>
    </source>
</evidence>
<comment type="similarity">
    <text evidence="2">Belongs to the TAF12 family.</text>
</comment>
<evidence type="ECO:0000256" key="1">
    <source>
        <dbReference type="ARBA" id="ARBA00004123"/>
    </source>
</evidence>
<dbReference type="OrthoDB" id="2193432at2759"/>
<accession>A0A168HAK5</accession>
<dbReference type="GO" id="GO:0003677">
    <property type="term" value="F:DNA binding"/>
    <property type="evidence" value="ECO:0007669"/>
    <property type="project" value="TreeGrafter"/>
</dbReference>
<feature type="non-terminal residue" evidence="9">
    <location>
        <position position="61"/>
    </location>
</feature>
<dbReference type="InterPro" id="IPR037794">
    <property type="entry name" value="TAF12"/>
</dbReference>
<protein>
    <recommendedName>
        <fullName evidence="6">TBP-associated factor 12</fullName>
    </recommendedName>
    <alternativeName>
        <fullName evidence="7">Transcription initiation factor TFIID subunit 12</fullName>
    </alternativeName>
</protein>
<dbReference type="GO" id="GO:0017025">
    <property type="term" value="F:TBP-class protein binding"/>
    <property type="evidence" value="ECO:0007669"/>
    <property type="project" value="TreeGrafter"/>
</dbReference>
<dbReference type="Gene3D" id="1.10.20.10">
    <property type="entry name" value="Histone, subunit A"/>
    <property type="match status" value="1"/>
</dbReference>
<comment type="caution">
    <text evidence="9">The sequence shown here is derived from an EMBL/GenBank/DDBJ whole genome shotgun (WGS) entry which is preliminary data.</text>
</comment>
<dbReference type="GO" id="GO:0051123">
    <property type="term" value="P:RNA polymerase II preinitiation complex assembly"/>
    <property type="evidence" value="ECO:0007669"/>
    <property type="project" value="TreeGrafter"/>
</dbReference>
<sequence>KRKIQELVSQIDPSERLEPEVEDILLEIADEFIESVTTFACQLAKHRKSDTLEVKDVQLHL</sequence>
<reference evidence="9 10" key="1">
    <citation type="submission" date="2015-06" db="EMBL/GenBank/DDBJ databases">
        <title>Expansion of signal transduction pathways in fungi by whole-genome duplication.</title>
        <authorList>
            <consortium name="DOE Joint Genome Institute"/>
            <person name="Corrochano L.M."/>
            <person name="Kuo A."/>
            <person name="Marcet-Houben M."/>
            <person name="Polaino S."/>
            <person name="Salamov A."/>
            <person name="Villalobos J.M."/>
            <person name="Alvarez M.I."/>
            <person name="Avalos J."/>
            <person name="Benito E.P."/>
            <person name="Benoit I."/>
            <person name="Burger G."/>
            <person name="Camino L.P."/>
            <person name="Canovas D."/>
            <person name="Cerda-Olmedo E."/>
            <person name="Cheng J.-F."/>
            <person name="Dominguez A."/>
            <person name="Elias M."/>
            <person name="Eslava A.P."/>
            <person name="Glaser F."/>
            <person name="Grimwood J."/>
            <person name="Gutierrez G."/>
            <person name="Heitman J."/>
            <person name="Henrissat B."/>
            <person name="Iturriaga E.A."/>
            <person name="Lang B.F."/>
            <person name="Lavin J.L."/>
            <person name="Lee S."/>
            <person name="Li W."/>
            <person name="Lindquist E."/>
            <person name="Lopez-Garcia S."/>
            <person name="Luque E.M."/>
            <person name="Marcos A.T."/>
            <person name="Martin J."/>
            <person name="Mccluskey K."/>
            <person name="Medina H.R."/>
            <person name="Miralles-Duran A."/>
            <person name="Miyazaki A."/>
            <person name="Munoz-Torres E."/>
            <person name="Oguiza J.A."/>
            <person name="Ohm R."/>
            <person name="Olmedo M."/>
            <person name="Orejas M."/>
            <person name="Ortiz-Castellanos L."/>
            <person name="Pisabarro A.G."/>
            <person name="Rodriguez-Romero J."/>
            <person name="Ruiz-Herrera J."/>
            <person name="Ruiz-Vazquez R."/>
            <person name="Sanz C."/>
            <person name="Schackwitz W."/>
            <person name="Schmutz J."/>
            <person name="Shahriari M."/>
            <person name="Shelest E."/>
            <person name="Silva-Franco F."/>
            <person name="Soanes D."/>
            <person name="Syed K."/>
            <person name="Tagua V.G."/>
            <person name="Talbot N.J."/>
            <person name="Thon M."/>
            <person name="De Vries R.P."/>
            <person name="Wiebenga A."/>
            <person name="Yadav J.S."/>
            <person name="Braun E.L."/>
            <person name="Baker S."/>
            <person name="Garre V."/>
            <person name="Horwitz B."/>
            <person name="Torres-Martinez S."/>
            <person name="Idnurm A."/>
            <person name="Herrera-Estrella A."/>
            <person name="Gabaldon T."/>
            <person name="Grigoriev I.V."/>
        </authorList>
    </citation>
    <scope>NUCLEOTIDE SEQUENCE [LARGE SCALE GENOMIC DNA]</scope>
    <source>
        <strain evidence="9 10">CBS 277.49</strain>
    </source>
</reference>
<dbReference type="AlphaFoldDB" id="A0A168HAK5"/>
<evidence type="ECO:0000256" key="3">
    <source>
        <dbReference type="ARBA" id="ARBA00023015"/>
    </source>
</evidence>
<evidence type="ECO:0000256" key="5">
    <source>
        <dbReference type="ARBA" id="ARBA00023242"/>
    </source>
</evidence>
<dbReference type="VEuPathDB" id="FungiDB:MUCCIDRAFT_126210"/>
<evidence type="ECO:0000256" key="7">
    <source>
        <dbReference type="ARBA" id="ARBA00093657"/>
    </source>
</evidence>
<dbReference type="CDD" id="cd07981">
    <property type="entry name" value="HFD_TAF12"/>
    <property type="match status" value="1"/>
</dbReference>
<dbReference type="GO" id="GO:0046982">
    <property type="term" value="F:protein heterodimerization activity"/>
    <property type="evidence" value="ECO:0007669"/>
    <property type="project" value="InterPro"/>
</dbReference>
<evidence type="ECO:0000259" key="8">
    <source>
        <dbReference type="Pfam" id="PF03847"/>
    </source>
</evidence>
<name>A0A168HAK5_MUCCL</name>
<evidence type="ECO:0000256" key="6">
    <source>
        <dbReference type="ARBA" id="ARBA00075089"/>
    </source>
</evidence>
<keyword evidence="4" id="KW-0804">Transcription</keyword>
<dbReference type="Proteomes" id="UP000077051">
    <property type="component" value="Unassembled WGS sequence"/>
</dbReference>
<keyword evidence="3" id="KW-0805">Transcription regulation</keyword>
<comment type="subcellular location">
    <subcellularLocation>
        <location evidence="1">Nucleus</location>
    </subcellularLocation>
</comment>
<evidence type="ECO:0000256" key="4">
    <source>
        <dbReference type="ARBA" id="ARBA00023163"/>
    </source>
</evidence>
<evidence type="ECO:0000313" key="10">
    <source>
        <dbReference type="Proteomes" id="UP000077051"/>
    </source>
</evidence>
<keyword evidence="10" id="KW-1185">Reference proteome</keyword>
<dbReference type="FunFam" id="1.10.20.10:FF:000011">
    <property type="entry name" value="Transcription initiation factor TFIID subunit 12"/>
    <property type="match status" value="1"/>
</dbReference>
<gene>
    <name evidence="9" type="ORF">MUCCIDRAFT_126210</name>
</gene>
<feature type="domain" description="Transcription initiation factor TFIID subunit 12" evidence="8">
    <location>
        <begin position="1"/>
        <end position="61"/>
    </location>
</feature>
<evidence type="ECO:0000313" key="9">
    <source>
        <dbReference type="EMBL" id="OAC98567.1"/>
    </source>
</evidence>
<dbReference type="SUPFAM" id="SSF47113">
    <property type="entry name" value="Histone-fold"/>
    <property type="match status" value="1"/>
</dbReference>
<dbReference type="PANTHER" id="PTHR12264">
    <property type="entry name" value="TRANSCRIPTION INITIATION FACTOR TFIID SUBUNIT 12"/>
    <property type="match status" value="1"/>
</dbReference>
<dbReference type="PANTHER" id="PTHR12264:SF21">
    <property type="entry name" value="TRANSCRIPTION INITIATION FACTOR TFIID SUBUNIT 12"/>
    <property type="match status" value="1"/>
</dbReference>
<dbReference type="InterPro" id="IPR003228">
    <property type="entry name" value="TFIID_TAF12_dom"/>
</dbReference>
<dbReference type="EMBL" id="AMYB01000010">
    <property type="protein sequence ID" value="OAC98567.1"/>
    <property type="molecule type" value="Genomic_DNA"/>
</dbReference>
<dbReference type="Pfam" id="PF03847">
    <property type="entry name" value="TFIID_20kDa"/>
    <property type="match status" value="1"/>
</dbReference>
<dbReference type="GO" id="GO:0005669">
    <property type="term" value="C:transcription factor TFIID complex"/>
    <property type="evidence" value="ECO:0007669"/>
    <property type="project" value="InterPro"/>
</dbReference>